<dbReference type="InterPro" id="IPR023213">
    <property type="entry name" value="CAT-like_dom_sf"/>
</dbReference>
<dbReference type="Proteomes" id="UP000812982">
    <property type="component" value="Unassembled WGS sequence"/>
</dbReference>
<organism evidence="1 2">
    <name type="scientific">[Mycobacterium] fortunisiensis</name>
    <dbReference type="NCBI Taxonomy" id="2600579"/>
    <lineage>
        <taxon>Bacteria</taxon>
        <taxon>Bacillati</taxon>
        <taxon>Actinomycetota</taxon>
        <taxon>Actinomycetes</taxon>
        <taxon>Mycobacteriales</taxon>
        <taxon>Mycobacteriaceae</taxon>
        <taxon>Mycolicibacterium</taxon>
    </lineage>
</organism>
<proteinExistence type="predicted"/>
<evidence type="ECO:0000313" key="1">
    <source>
        <dbReference type="EMBL" id="MBU9763048.1"/>
    </source>
</evidence>
<evidence type="ECO:0000313" key="2">
    <source>
        <dbReference type="Proteomes" id="UP000812982"/>
    </source>
</evidence>
<dbReference type="SUPFAM" id="SSF52777">
    <property type="entry name" value="CoA-dependent acyltransferases"/>
    <property type="match status" value="1"/>
</dbReference>
<dbReference type="Gene3D" id="3.30.559.10">
    <property type="entry name" value="Chloramphenicol acetyltransferase-like domain"/>
    <property type="match status" value="1"/>
</dbReference>
<evidence type="ECO:0008006" key="3">
    <source>
        <dbReference type="Google" id="ProtNLM"/>
    </source>
</evidence>
<accession>A0ABS6KHK7</accession>
<gene>
    <name evidence="1" type="ORF">FR943_04190</name>
</gene>
<comment type="caution">
    <text evidence="1">The sequence shown here is derived from an EMBL/GenBank/DDBJ whole genome shotgun (WGS) entry which is preliminary data.</text>
</comment>
<reference evidence="1 2" key="1">
    <citation type="journal article" date="2021" name="Sci. Rep.">
        <title>Phenotypic and genomic hallmarks of a novel, potentially pathogenic rapidly growing Mycobacterium species related to the Mycobacterium fortuitum complex.</title>
        <authorList>
            <person name="Gharbi R."/>
            <person name="Khanna V."/>
            <person name="Frigui W."/>
            <person name="Mhenni B."/>
            <person name="Brosch R."/>
            <person name="Mardassi H."/>
        </authorList>
    </citation>
    <scope>NUCLEOTIDE SEQUENCE [LARGE SCALE GENOMIC DNA]</scope>
    <source>
        <strain evidence="1 2">TNTM28</strain>
    </source>
</reference>
<keyword evidence="2" id="KW-1185">Reference proteome</keyword>
<dbReference type="EMBL" id="VOMB01000005">
    <property type="protein sequence ID" value="MBU9763048.1"/>
    <property type="molecule type" value="Genomic_DNA"/>
</dbReference>
<sequence length="441" mass="47773">MLDQGFYAGHRAAGQKEVMQVAWVYEHPVNFDGLAQLHQNLNRGILGRLIERSPLPFGPYRWVAAQWSADIDIAESPRPRSELNDWLDERSQLPVDPEAGPGWHMGVLPLSDGSTAVTLVMSHYVMDGIGAAVAVVEAILGVGTRPDYPAPRSRSRLGALVEDAGQTARDIPDVARAIVAAAKEARRRRREDSRSATTRPAAVIEAAGDEHVVLPGVTAWVKISDWDARAKALGGTTNVLTAAFTAKLGDGTGFRHDSDGTVCVQTIVNDRTFGDTRAIAVSFARIRVDPAVVTTDLRGVRADIKQALTAVKEAPDEAAALAPLTPFTPKKAWQQMVNWALDDPDHPVVCSNFGDVGSDITRPDGTQCSYGYARGTRQHATRQWLERIGGQLQVQFLTAPALDKVCIHVLAYQPGGVTTREALRELVARTLAEFELTGDVE</sequence>
<protein>
    <recommendedName>
        <fullName evidence="3">Diacylglycerol O-acyltransferase</fullName>
    </recommendedName>
</protein>
<name>A0ABS6KHK7_9MYCO</name>